<reference evidence="2" key="1">
    <citation type="submission" date="2024-07" db="EMBL/GenBank/DDBJ databases">
        <title>Two chromosome-level genome assemblies of Korean endemic species Abeliophyllum distichum and Forsythia ovata (Oleaceae).</title>
        <authorList>
            <person name="Jang H."/>
        </authorList>
    </citation>
    <scope>NUCLEOTIDE SEQUENCE [LARGE SCALE GENOMIC DNA]</scope>
</reference>
<keyword evidence="2" id="KW-1185">Reference proteome</keyword>
<proteinExistence type="predicted"/>
<name>A0ABD1QA50_9LAMI</name>
<dbReference type="Proteomes" id="UP001604336">
    <property type="component" value="Unassembled WGS sequence"/>
</dbReference>
<sequence length="188" mass="20338">MVTSHMQECPLGGIDLQYCLDSGKTPFSLVSCCVNLNQAVQAGYYCFCSLLGPSNPLLTIKISLLLSNCYISMPSECHDSSTELPPPGIPVPVINQPPASPLPVLMPPPSVSNDLFLPLPPKVNEIPLNSTPNNSSIVNGEPTLSSNPVPKLSIPERWDYISAAYADIKICLQLRILLLVVLCYVYIV</sequence>
<dbReference type="EMBL" id="JBFOLK010000012">
    <property type="protein sequence ID" value="KAL2471581.1"/>
    <property type="molecule type" value="Genomic_DNA"/>
</dbReference>
<evidence type="ECO:0000313" key="2">
    <source>
        <dbReference type="Proteomes" id="UP001604336"/>
    </source>
</evidence>
<gene>
    <name evidence="1" type="ORF">Adt_39717</name>
</gene>
<protein>
    <recommendedName>
        <fullName evidence="3">Bifunctional inhibitor/plant lipid transfer protein/seed storage helical domain-containing protein</fullName>
    </recommendedName>
</protein>
<dbReference type="AlphaFoldDB" id="A0ABD1QA50"/>
<comment type="caution">
    <text evidence="1">The sequence shown here is derived from an EMBL/GenBank/DDBJ whole genome shotgun (WGS) entry which is preliminary data.</text>
</comment>
<evidence type="ECO:0000313" key="1">
    <source>
        <dbReference type="EMBL" id="KAL2471581.1"/>
    </source>
</evidence>
<evidence type="ECO:0008006" key="3">
    <source>
        <dbReference type="Google" id="ProtNLM"/>
    </source>
</evidence>
<organism evidence="1 2">
    <name type="scientific">Abeliophyllum distichum</name>
    <dbReference type="NCBI Taxonomy" id="126358"/>
    <lineage>
        <taxon>Eukaryota</taxon>
        <taxon>Viridiplantae</taxon>
        <taxon>Streptophyta</taxon>
        <taxon>Embryophyta</taxon>
        <taxon>Tracheophyta</taxon>
        <taxon>Spermatophyta</taxon>
        <taxon>Magnoliopsida</taxon>
        <taxon>eudicotyledons</taxon>
        <taxon>Gunneridae</taxon>
        <taxon>Pentapetalae</taxon>
        <taxon>asterids</taxon>
        <taxon>lamiids</taxon>
        <taxon>Lamiales</taxon>
        <taxon>Oleaceae</taxon>
        <taxon>Forsythieae</taxon>
        <taxon>Abeliophyllum</taxon>
    </lineage>
</organism>
<accession>A0ABD1QA50</accession>